<accession>A0A918VJT5</accession>
<evidence type="ECO:0000313" key="3">
    <source>
        <dbReference type="Proteomes" id="UP000614811"/>
    </source>
</evidence>
<dbReference type="EMBL" id="BMXA01000001">
    <property type="protein sequence ID" value="GHA01596.1"/>
    <property type="molecule type" value="Genomic_DNA"/>
</dbReference>
<evidence type="ECO:0000313" key="2">
    <source>
        <dbReference type="EMBL" id="GHA01596.1"/>
    </source>
</evidence>
<name>A0A918VJT5_9GAMM</name>
<reference evidence="2" key="1">
    <citation type="journal article" date="2014" name="Int. J. Syst. Evol. Microbiol.">
        <title>Complete genome sequence of Corynebacterium casei LMG S-19264T (=DSM 44701T), isolated from a smear-ripened cheese.</title>
        <authorList>
            <consortium name="US DOE Joint Genome Institute (JGI-PGF)"/>
            <person name="Walter F."/>
            <person name="Albersmeier A."/>
            <person name="Kalinowski J."/>
            <person name="Ruckert C."/>
        </authorList>
    </citation>
    <scope>NUCLEOTIDE SEQUENCE</scope>
    <source>
        <strain evidence="2">KCTC 12711</strain>
    </source>
</reference>
<evidence type="ECO:0000259" key="1">
    <source>
        <dbReference type="Pfam" id="PF00535"/>
    </source>
</evidence>
<proteinExistence type="predicted"/>
<dbReference type="Pfam" id="PF00535">
    <property type="entry name" value="Glycos_transf_2"/>
    <property type="match status" value="1"/>
</dbReference>
<dbReference type="PANTHER" id="PTHR43685:SF2">
    <property type="entry name" value="GLYCOSYLTRANSFERASE 2-LIKE DOMAIN-CONTAINING PROTEIN"/>
    <property type="match status" value="1"/>
</dbReference>
<dbReference type="RefSeq" id="WP_189398741.1">
    <property type="nucleotide sequence ID" value="NZ_BMXA01000001.1"/>
</dbReference>
<keyword evidence="3" id="KW-1185">Reference proteome</keyword>
<protein>
    <submittedName>
        <fullName evidence="2">Glycosyl transferase</fullName>
    </submittedName>
</protein>
<keyword evidence="2" id="KW-0808">Transferase</keyword>
<dbReference type="PANTHER" id="PTHR43685">
    <property type="entry name" value="GLYCOSYLTRANSFERASE"/>
    <property type="match status" value="1"/>
</dbReference>
<dbReference type="GO" id="GO:0016740">
    <property type="term" value="F:transferase activity"/>
    <property type="evidence" value="ECO:0007669"/>
    <property type="project" value="UniProtKB-KW"/>
</dbReference>
<dbReference type="AlphaFoldDB" id="A0A918VJT5"/>
<comment type="caution">
    <text evidence="2">The sequence shown here is derived from an EMBL/GenBank/DDBJ whole genome shotgun (WGS) entry which is preliminary data.</text>
</comment>
<dbReference type="Gene3D" id="3.90.550.10">
    <property type="entry name" value="Spore Coat Polysaccharide Biosynthesis Protein SpsA, Chain A"/>
    <property type="match status" value="1"/>
</dbReference>
<dbReference type="Proteomes" id="UP000614811">
    <property type="component" value="Unassembled WGS sequence"/>
</dbReference>
<dbReference type="InterPro" id="IPR050834">
    <property type="entry name" value="Glycosyltransf_2"/>
</dbReference>
<dbReference type="SUPFAM" id="SSF53448">
    <property type="entry name" value="Nucleotide-diphospho-sugar transferases"/>
    <property type="match status" value="1"/>
</dbReference>
<dbReference type="InterPro" id="IPR001173">
    <property type="entry name" value="Glyco_trans_2-like"/>
</dbReference>
<gene>
    <name evidence="2" type="ORF">GCM10008090_08440</name>
</gene>
<feature type="domain" description="Glycosyltransferase 2-like" evidence="1">
    <location>
        <begin position="4"/>
        <end position="115"/>
    </location>
</feature>
<sequence>MNLSVIIPTYNRAETLERAVASVLAQDYLTRDSEVEIIVVDDGSDDGTAEFVRSRFPCVQLLQQPNRGVSAARNRGLDIACGEWIALLDSDDEWLPHKLSTQMNVLADTGLSVCHTEEIWIRHGRRINQMNKHQKQGGWIFEQCLPLCAMSPSSIVIHRSVFETVGRFDENLPACEDYDLWLRVAAGFEVAYVAQPCIRKYGGHEDQLSRQYWGMDRFRVIALENCLNHPEIGPSLTVEQRQKTLKTLVKKLNILCNGARKRNNFELVEDCESKLARWCPELI</sequence>
<reference evidence="2" key="2">
    <citation type="submission" date="2020-09" db="EMBL/GenBank/DDBJ databases">
        <authorList>
            <person name="Sun Q."/>
            <person name="Kim S."/>
        </authorList>
    </citation>
    <scope>NUCLEOTIDE SEQUENCE</scope>
    <source>
        <strain evidence="2">KCTC 12711</strain>
    </source>
</reference>
<dbReference type="InterPro" id="IPR029044">
    <property type="entry name" value="Nucleotide-diphossugar_trans"/>
</dbReference>
<organism evidence="2 3">
    <name type="scientific">Arenicella chitinivorans</name>
    <dbReference type="NCBI Taxonomy" id="1329800"/>
    <lineage>
        <taxon>Bacteria</taxon>
        <taxon>Pseudomonadati</taxon>
        <taxon>Pseudomonadota</taxon>
        <taxon>Gammaproteobacteria</taxon>
        <taxon>Arenicellales</taxon>
        <taxon>Arenicellaceae</taxon>
        <taxon>Arenicella</taxon>
    </lineage>
</organism>